<keyword evidence="2" id="KW-1185">Reference proteome</keyword>
<evidence type="ECO:0000313" key="1">
    <source>
        <dbReference type="EMBL" id="KAK6956583.1"/>
    </source>
</evidence>
<dbReference type="AlphaFoldDB" id="A0AAX6MVX7"/>
<gene>
    <name evidence="1" type="ORF">Daesc_001861</name>
</gene>
<accession>A0AAX6MVX7</accession>
<evidence type="ECO:0000313" key="2">
    <source>
        <dbReference type="Proteomes" id="UP001369815"/>
    </source>
</evidence>
<dbReference type="EMBL" id="JBANMG010000002">
    <property type="protein sequence ID" value="KAK6956583.1"/>
    <property type="molecule type" value="Genomic_DNA"/>
</dbReference>
<proteinExistence type="predicted"/>
<name>A0AAX6MVX7_9PEZI</name>
<sequence>MQASLPQDLVPVRASTLLAIISSSCAISDVISEIVFQQRLRANLRGVVSSDVIGRIISVSATATASVVSAEQLQPAIQQCIKLITQIRGSGHIPHVGCWVFAGLDEEWKESSLNQQKKGAS</sequence>
<protein>
    <submittedName>
        <fullName evidence="1">Uncharacterized protein</fullName>
    </submittedName>
</protein>
<organism evidence="1 2">
    <name type="scientific">Daldinia eschscholtzii</name>
    <dbReference type="NCBI Taxonomy" id="292717"/>
    <lineage>
        <taxon>Eukaryota</taxon>
        <taxon>Fungi</taxon>
        <taxon>Dikarya</taxon>
        <taxon>Ascomycota</taxon>
        <taxon>Pezizomycotina</taxon>
        <taxon>Sordariomycetes</taxon>
        <taxon>Xylariomycetidae</taxon>
        <taxon>Xylariales</taxon>
        <taxon>Hypoxylaceae</taxon>
        <taxon>Daldinia</taxon>
    </lineage>
</organism>
<comment type="caution">
    <text evidence="1">The sequence shown here is derived from an EMBL/GenBank/DDBJ whole genome shotgun (WGS) entry which is preliminary data.</text>
</comment>
<reference evidence="1 2" key="1">
    <citation type="journal article" date="2024" name="Front Chem Biol">
        <title>Unveiling the potential of Daldinia eschscholtzii MFLUCC 19-0629 through bioactivity and bioinformatics studies for enhanced sustainable agriculture production.</title>
        <authorList>
            <person name="Brooks S."/>
            <person name="Weaver J.A."/>
            <person name="Klomchit A."/>
            <person name="Alharthi S.A."/>
            <person name="Onlamun T."/>
            <person name="Nurani R."/>
            <person name="Vong T.K."/>
            <person name="Alberti F."/>
            <person name="Greco C."/>
        </authorList>
    </citation>
    <scope>NUCLEOTIDE SEQUENCE [LARGE SCALE GENOMIC DNA]</scope>
    <source>
        <strain evidence="1">MFLUCC 19-0629</strain>
    </source>
</reference>
<dbReference type="Proteomes" id="UP001369815">
    <property type="component" value="Unassembled WGS sequence"/>
</dbReference>